<dbReference type="InterPro" id="IPR017441">
    <property type="entry name" value="Protein_kinase_ATP_BS"/>
</dbReference>
<evidence type="ECO:0000256" key="10">
    <source>
        <dbReference type="SAM" id="MobiDB-lite"/>
    </source>
</evidence>
<evidence type="ECO:0000256" key="5">
    <source>
        <dbReference type="ARBA" id="ARBA00022777"/>
    </source>
</evidence>
<evidence type="ECO:0000256" key="7">
    <source>
        <dbReference type="ARBA" id="ARBA00047899"/>
    </source>
</evidence>
<feature type="compositionally biased region" description="Low complexity" evidence="10">
    <location>
        <begin position="239"/>
        <end position="255"/>
    </location>
</feature>
<feature type="domain" description="Protein kinase" evidence="11">
    <location>
        <begin position="30"/>
        <end position="533"/>
    </location>
</feature>
<evidence type="ECO:0000256" key="3">
    <source>
        <dbReference type="ARBA" id="ARBA00022679"/>
    </source>
</evidence>
<dbReference type="GO" id="GO:0000245">
    <property type="term" value="P:spliceosomal complex assembly"/>
    <property type="evidence" value="ECO:0007669"/>
    <property type="project" value="TreeGrafter"/>
</dbReference>
<dbReference type="PROSITE" id="PS00108">
    <property type="entry name" value="PROTEIN_KINASE_ST"/>
    <property type="match status" value="1"/>
</dbReference>
<evidence type="ECO:0000313" key="13">
    <source>
        <dbReference type="Proteomes" id="UP001219525"/>
    </source>
</evidence>
<dbReference type="EC" id="2.7.11.1" evidence="1"/>
<dbReference type="GO" id="GO:0004674">
    <property type="term" value="F:protein serine/threonine kinase activity"/>
    <property type="evidence" value="ECO:0007669"/>
    <property type="project" value="UniProtKB-KW"/>
</dbReference>
<dbReference type="FunFam" id="3.30.200.20:FF:000076">
    <property type="entry name" value="CMGC/SRPK protein kinase"/>
    <property type="match status" value="1"/>
</dbReference>
<comment type="catalytic activity">
    <reaction evidence="7">
        <text>L-threonyl-[protein] + ATP = O-phospho-L-threonyl-[protein] + ADP + H(+)</text>
        <dbReference type="Rhea" id="RHEA:46608"/>
        <dbReference type="Rhea" id="RHEA-COMP:11060"/>
        <dbReference type="Rhea" id="RHEA-COMP:11605"/>
        <dbReference type="ChEBI" id="CHEBI:15378"/>
        <dbReference type="ChEBI" id="CHEBI:30013"/>
        <dbReference type="ChEBI" id="CHEBI:30616"/>
        <dbReference type="ChEBI" id="CHEBI:61977"/>
        <dbReference type="ChEBI" id="CHEBI:456216"/>
        <dbReference type="EC" id="2.7.11.1"/>
    </reaction>
</comment>
<name>A0AAD6VSN5_9AGAR</name>
<dbReference type="PROSITE" id="PS50011">
    <property type="entry name" value="PROTEIN_KINASE_DOM"/>
    <property type="match status" value="1"/>
</dbReference>
<dbReference type="InterPro" id="IPR051334">
    <property type="entry name" value="SRPK"/>
</dbReference>
<organism evidence="12 13">
    <name type="scientific">Mycena pura</name>
    <dbReference type="NCBI Taxonomy" id="153505"/>
    <lineage>
        <taxon>Eukaryota</taxon>
        <taxon>Fungi</taxon>
        <taxon>Dikarya</taxon>
        <taxon>Basidiomycota</taxon>
        <taxon>Agaricomycotina</taxon>
        <taxon>Agaricomycetes</taxon>
        <taxon>Agaricomycetidae</taxon>
        <taxon>Agaricales</taxon>
        <taxon>Marasmiineae</taxon>
        <taxon>Mycenaceae</taxon>
        <taxon>Mycena</taxon>
    </lineage>
</organism>
<evidence type="ECO:0000313" key="12">
    <source>
        <dbReference type="EMBL" id="KAJ7220712.1"/>
    </source>
</evidence>
<dbReference type="EMBL" id="JARJCW010000009">
    <property type="protein sequence ID" value="KAJ7220712.1"/>
    <property type="molecule type" value="Genomic_DNA"/>
</dbReference>
<accession>A0AAD6VSN5</accession>
<feature type="region of interest" description="Disordered" evidence="10">
    <location>
        <begin position="553"/>
        <end position="600"/>
    </location>
</feature>
<dbReference type="InterPro" id="IPR000719">
    <property type="entry name" value="Prot_kinase_dom"/>
</dbReference>
<evidence type="ECO:0000256" key="6">
    <source>
        <dbReference type="ARBA" id="ARBA00022840"/>
    </source>
</evidence>
<evidence type="ECO:0000256" key="1">
    <source>
        <dbReference type="ARBA" id="ARBA00012513"/>
    </source>
</evidence>
<dbReference type="GO" id="GO:0050684">
    <property type="term" value="P:regulation of mRNA processing"/>
    <property type="evidence" value="ECO:0007669"/>
    <property type="project" value="TreeGrafter"/>
</dbReference>
<dbReference type="GO" id="GO:0005524">
    <property type="term" value="F:ATP binding"/>
    <property type="evidence" value="ECO:0007669"/>
    <property type="project" value="UniProtKB-UniRule"/>
</dbReference>
<dbReference type="GO" id="GO:0005634">
    <property type="term" value="C:nucleus"/>
    <property type="evidence" value="ECO:0007669"/>
    <property type="project" value="TreeGrafter"/>
</dbReference>
<dbReference type="PANTHER" id="PTHR47634">
    <property type="entry name" value="PROTEIN KINASE DOMAIN-CONTAINING PROTEIN-RELATED"/>
    <property type="match status" value="1"/>
</dbReference>
<dbReference type="SUPFAM" id="SSF56112">
    <property type="entry name" value="Protein kinase-like (PK-like)"/>
    <property type="match status" value="1"/>
</dbReference>
<protein>
    <recommendedName>
        <fullName evidence="1">non-specific serine/threonine protein kinase</fullName>
        <ecNumber evidence="1">2.7.11.1</ecNumber>
    </recommendedName>
</protein>
<dbReference type="Gene3D" id="3.30.200.20">
    <property type="entry name" value="Phosphorylase Kinase, domain 1"/>
    <property type="match status" value="1"/>
</dbReference>
<sequence>MAEDEEDWREYKPGGYHPISIGDTFSDNRYVVVRKLGWGHFSTVWLARDVQMQRHVALKVVKSAPRYTETAIDEIKLIQRLVTSADPSTANSHPGKDHVISFLDHFRHKGPNGTHVCMVFEVLGESLLGLIKRHQNKGVPIALVKQIAKQVLLGLDYMHRCCGVIHTDLKPENVLIYIPDVESVIQAELASPTSPRAQPPHHGAKQKLTGVPASTGRGGNLTPGPRHHAVNVNITGSQPLPSVSPSGSHVSLSSLGTGGGSPSTGQTKAAIGDKWGLGMMKISDQGPSAGASEWNDDLGMSALAISQSAPAATTSMQPPSSPTHPLAVDIARSGDRPDEKLEDEWTEEVETEMDAEADYEMITVKIADLGNATWTTHHFTNDIQTRQYRCPEVLLGSTEWGASVDIWSVACMLFELISGGDYLFDPVAAPKGADGRPRYTKDDDHIAQIIELLGEIPAHVRTAGRWSGDYFDSKGKLLHIQSLRSWPLSSVLHEKYLFPPPDAAAIADFLLPMLDLDPVRRAAAEALVTHAWLADVPDIEMRAAWFERAHEKDAMKPVGDSQPGETPDPHPAPSGSGRETAPAEHTSLVFEDEVPFTRPG</sequence>
<dbReference type="PROSITE" id="PS00107">
    <property type="entry name" value="PROTEIN_KINASE_ATP"/>
    <property type="match status" value="1"/>
</dbReference>
<evidence type="ECO:0000256" key="8">
    <source>
        <dbReference type="ARBA" id="ARBA00048679"/>
    </source>
</evidence>
<feature type="binding site" evidence="9">
    <location>
        <position position="59"/>
    </location>
    <ligand>
        <name>ATP</name>
        <dbReference type="ChEBI" id="CHEBI:30616"/>
    </ligand>
</feature>
<gene>
    <name evidence="12" type="ORF">GGX14DRAFT_431818</name>
</gene>
<comment type="catalytic activity">
    <reaction evidence="8">
        <text>L-seryl-[protein] + ATP = O-phospho-L-seryl-[protein] + ADP + H(+)</text>
        <dbReference type="Rhea" id="RHEA:17989"/>
        <dbReference type="Rhea" id="RHEA-COMP:9863"/>
        <dbReference type="Rhea" id="RHEA-COMP:11604"/>
        <dbReference type="ChEBI" id="CHEBI:15378"/>
        <dbReference type="ChEBI" id="CHEBI:29999"/>
        <dbReference type="ChEBI" id="CHEBI:30616"/>
        <dbReference type="ChEBI" id="CHEBI:83421"/>
        <dbReference type="ChEBI" id="CHEBI:456216"/>
        <dbReference type="EC" id="2.7.11.1"/>
    </reaction>
</comment>
<dbReference type="FunFam" id="1.10.510.10:FF:000275">
    <property type="entry name" value="SRSF protein kinase 2 isoform X3"/>
    <property type="match status" value="1"/>
</dbReference>
<dbReference type="Gene3D" id="1.10.510.10">
    <property type="entry name" value="Transferase(Phosphotransferase) domain 1"/>
    <property type="match status" value="2"/>
</dbReference>
<evidence type="ECO:0000256" key="9">
    <source>
        <dbReference type="PROSITE-ProRule" id="PRU10141"/>
    </source>
</evidence>
<evidence type="ECO:0000256" key="2">
    <source>
        <dbReference type="ARBA" id="ARBA00022527"/>
    </source>
</evidence>
<proteinExistence type="predicted"/>
<dbReference type="Pfam" id="PF00069">
    <property type="entry name" value="Pkinase"/>
    <property type="match status" value="2"/>
</dbReference>
<dbReference type="InterPro" id="IPR008271">
    <property type="entry name" value="Ser/Thr_kinase_AS"/>
</dbReference>
<keyword evidence="2" id="KW-0723">Serine/threonine-protein kinase</keyword>
<dbReference type="GO" id="GO:0005737">
    <property type="term" value="C:cytoplasm"/>
    <property type="evidence" value="ECO:0007669"/>
    <property type="project" value="TreeGrafter"/>
</dbReference>
<comment type="caution">
    <text evidence="12">The sequence shown here is derived from an EMBL/GenBank/DDBJ whole genome shotgun (WGS) entry which is preliminary data.</text>
</comment>
<keyword evidence="4 9" id="KW-0547">Nucleotide-binding</keyword>
<dbReference type="AlphaFoldDB" id="A0AAD6VSN5"/>
<keyword evidence="13" id="KW-1185">Reference proteome</keyword>
<evidence type="ECO:0000256" key="4">
    <source>
        <dbReference type="ARBA" id="ARBA00022741"/>
    </source>
</evidence>
<keyword evidence="5 12" id="KW-0418">Kinase</keyword>
<keyword evidence="3" id="KW-0808">Transferase</keyword>
<keyword evidence="6 9" id="KW-0067">ATP-binding</keyword>
<dbReference type="PANTHER" id="PTHR47634:SF9">
    <property type="entry name" value="PROTEIN KINASE DOMAIN-CONTAINING PROTEIN-RELATED"/>
    <property type="match status" value="1"/>
</dbReference>
<dbReference type="Proteomes" id="UP001219525">
    <property type="component" value="Unassembled WGS sequence"/>
</dbReference>
<feature type="region of interest" description="Disordered" evidence="10">
    <location>
        <begin position="190"/>
        <end position="267"/>
    </location>
</feature>
<reference evidence="12" key="1">
    <citation type="submission" date="2023-03" db="EMBL/GenBank/DDBJ databases">
        <title>Massive genome expansion in bonnet fungi (Mycena s.s.) driven by repeated elements and novel gene families across ecological guilds.</title>
        <authorList>
            <consortium name="Lawrence Berkeley National Laboratory"/>
            <person name="Harder C.B."/>
            <person name="Miyauchi S."/>
            <person name="Viragh M."/>
            <person name="Kuo A."/>
            <person name="Thoen E."/>
            <person name="Andreopoulos B."/>
            <person name="Lu D."/>
            <person name="Skrede I."/>
            <person name="Drula E."/>
            <person name="Henrissat B."/>
            <person name="Morin E."/>
            <person name="Kohler A."/>
            <person name="Barry K."/>
            <person name="LaButti K."/>
            <person name="Morin E."/>
            <person name="Salamov A."/>
            <person name="Lipzen A."/>
            <person name="Mereny Z."/>
            <person name="Hegedus B."/>
            <person name="Baldrian P."/>
            <person name="Stursova M."/>
            <person name="Weitz H."/>
            <person name="Taylor A."/>
            <person name="Grigoriev I.V."/>
            <person name="Nagy L.G."/>
            <person name="Martin F."/>
            <person name="Kauserud H."/>
        </authorList>
    </citation>
    <scope>NUCLEOTIDE SEQUENCE</scope>
    <source>
        <strain evidence="12">9144</strain>
    </source>
</reference>
<dbReference type="SMART" id="SM00220">
    <property type="entry name" value="S_TKc"/>
    <property type="match status" value="1"/>
</dbReference>
<dbReference type="InterPro" id="IPR011009">
    <property type="entry name" value="Kinase-like_dom_sf"/>
</dbReference>
<evidence type="ECO:0000259" key="11">
    <source>
        <dbReference type="PROSITE" id="PS50011"/>
    </source>
</evidence>